<name>A0AA92LTN7_9VIBR</name>
<dbReference type="Proteomes" id="UP000596337">
    <property type="component" value="Plasmid pSLV18-111K"/>
</dbReference>
<dbReference type="SUPFAM" id="SSF52402">
    <property type="entry name" value="Adenine nucleotide alpha hydrolases-like"/>
    <property type="match status" value="1"/>
</dbReference>
<reference evidence="1 2" key="1">
    <citation type="submission" date="2021-01" db="EMBL/GenBank/DDBJ databases">
        <title>Characterization of a novel blaVMB-2- harboring plasmid in Vibrio diabolicus.</title>
        <authorList>
            <person name="Liu M."/>
        </authorList>
    </citation>
    <scope>NUCLEOTIDE SEQUENCE [LARGE SCALE GENOMIC DNA]</scope>
    <source>
        <strain evidence="1 2">SLV18</strain>
        <plasmid evidence="1 2">pSLV18-111K</plasmid>
    </source>
</reference>
<sequence length="1235" mass="141136">MVQPMVNIFETTNLIENELVALHESVSFKFNAVVEEFITILRSSDSLVFVPCSMGKDSSTVLNAASEAYRVCIQNGWIEKTRPLIVSTVDTLSESLPMVMYTRWVKSKFIDYAKDNDINVYYDIVTPSFHEEYANKYLTSNKLIPNAQRNSDCSSILKIVPSERYLKNLLDRFKSDEELQQYTRFDVICATGQRNNESTKRKGNMVIQGTSDKSISDLLKEMKESDLNTGYPLFLYAPIRDWSTQEVFTSLELSGAKPLTRSLAGLPPLPGFLSDFALLLAIYGNASSDVCEIAVGQKNSNGCNGSSRFGCTLCTMVQHDKTQNSLAKHTRWKVFLQEEVLRIRDFMFQLSCNMDARMMHAKAIDFAAYQRVAFQPNVLKVKYLEKLVRYFAQISIESSKKAEEFKRLYKSGYVDQHEGVIDIKNDRSLNAKARRAFLDMYIQEAQKPLINIFSEKHAAYLSFRWSLDGVNALPYRPLVIWNELLRGNGWIPYPKSNAEYESIHGKISINSSKLPEAVLMKTLNVDNDPVRFIDNHKSFLSYWERPIDASDLNESDFNCTTKILPKTQLPVKVSIAHNLKLEPISQDTSRSKHCDLLGRISVMVNAERVELFDLISSNSDKVIKLECNGRKASSAFSEYFKTSLLKGYANKKALNWYNEIDEQISSIEFSSIQEATKVIYASFSSMFGGGKINTKLSIPYLSHVTDIQYQEKARKVKPSLDFTKRVAKIRSGKLTKGTTRLSFYNLETNPRLHYAHADNHRVLHPDIDLLGEEVKDVFTPAHYIDPNAALGDKLNIVVNERTLSQWHLTQPYERIKAEHDLALIQNIRRRRLSLSNRKQSVRSTQLGAVARSMVETGAVRISLKYYPTFLDIAKRTELLSELGCFDYQDMNASELKQLPFMVSMQKHRIDKAKLLLHVRERRNAIRHKIKLQLSRPLEGCESRLRNHCDRLKKYLARFGESTVKLNNPTLFLTDNQPQIHRTLKCWSLLSSDSFKSIEEFYKSSLSTNQLTELNAKPSIKKEITHFTIEQLNSVVSVLEQSIAMNWALKGVYSNAINSIDSETVSKIAKVSKDLSNLKFDDVFKYKSSEEYLCLKTELRNLNAALYTRLSNIETPASNVINLDKQDFLASFNPSVENYLTRLGEYESNLSEALITLEWFKAQIEDIKRFSLRETISKFSLEQRLSLSTDLCTMPVNTNVTISPDRVDSNMHTTKVTKRSTRNVTPKPLLESLLNL</sequence>
<gene>
    <name evidence="1" type="ORF">JOS67_15500</name>
</gene>
<dbReference type="AlphaFoldDB" id="A0AA92LTN7"/>
<geneLocation type="plasmid" evidence="1 2">
    <name>pSLV18-111K</name>
</geneLocation>
<dbReference type="InterPro" id="IPR014729">
    <property type="entry name" value="Rossmann-like_a/b/a_fold"/>
</dbReference>
<evidence type="ECO:0000313" key="1">
    <source>
        <dbReference type="EMBL" id="QRG84447.1"/>
    </source>
</evidence>
<protein>
    <recommendedName>
        <fullName evidence="3">Phosphoadenosine phosphosulphate reductase domain-containing protein</fullName>
    </recommendedName>
</protein>
<dbReference type="Gene3D" id="3.40.50.620">
    <property type="entry name" value="HUPs"/>
    <property type="match status" value="1"/>
</dbReference>
<dbReference type="RefSeq" id="WP_139351517.1">
    <property type="nucleotide sequence ID" value="NZ_CP069196.1"/>
</dbReference>
<keyword evidence="1" id="KW-0614">Plasmid</keyword>
<evidence type="ECO:0008006" key="3">
    <source>
        <dbReference type="Google" id="ProtNLM"/>
    </source>
</evidence>
<organism evidence="1 2">
    <name type="scientific">Vibrio diabolicus</name>
    <dbReference type="NCBI Taxonomy" id="50719"/>
    <lineage>
        <taxon>Bacteria</taxon>
        <taxon>Pseudomonadati</taxon>
        <taxon>Pseudomonadota</taxon>
        <taxon>Gammaproteobacteria</taxon>
        <taxon>Vibrionales</taxon>
        <taxon>Vibrionaceae</taxon>
        <taxon>Vibrio</taxon>
        <taxon>Vibrio diabolicus subgroup</taxon>
    </lineage>
</organism>
<evidence type="ECO:0000313" key="2">
    <source>
        <dbReference type="Proteomes" id="UP000596337"/>
    </source>
</evidence>
<dbReference type="EMBL" id="CP069196">
    <property type="protein sequence ID" value="QRG84447.1"/>
    <property type="molecule type" value="Genomic_DNA"/>
</dbReference>
<accession>A0AA92LTN7</accession>
<proteinExistence type="predicted"/>